<feature type="compositionally biased region" description="Low complexity" evidence="7">
    <location>
        <begin position="859"/>
        <end position="868"/>
    </location>
</feature>
<keyword evidence="10" id="KW-1185">Reference proteome</keyword>
<feature type="transmembrane region" description="Helical" evidence="8">
    <location>
        <begin position="122"/>
        <end position="146"/>
    </location>
</feature>
<feature type="non-terminal residue" evidence="9">
    <location>
        <position position="1"/>
    </location>
</feature>
<comment type="similarity">
    <text evidence="2">Belongs to the prominin family.</text>
</comment>
<dbReference type="Pfam" id="PF05478">
    <property type="entry name" value="Prominin"/>
    <property type="match status" value="1"/>
</dbReference>
<reference evidence="9" key="1">
    <citation type="submission" date="2022-01" db="EMBL/GenBank/DDBJ databases">
        <authorList>
            <person name="King R."/>
        </authorList>
    </citation>
    <scope>NUCLEOTIDE SEQUENCE</scope>
</reference>
<reference evidence="9" key="2">
    <citation type="submission" date="2022-10" db="EMBL/GenBank/DDBJ databases">
        <authorList>
            <consortium name="ENA_rothamsted_submissions"/>
            <consortium name="culmorum"/>
            <person name="King R."/>
        </authorList>
    </citation>
    <scope>NUCLEOTIDE SEQUENCE</scope>
</reference>
<dbReference type="InterPro" id="IPR008795">
    <property type="entry name" value="Prominin"/>
</dbReference>
<proteinExistence type="inferred from homology"/>
<feature type="transmembrane region" description="Helical" evidence="8">
    <location>
        <begin position="170"/>
        <end position="192"/>
    </location>
</feature>
<organism evidence="9 10">
    <name type="scientific">Phaedon cochleariae</name>
    <name type="common">Mustard beetle</name>
    <dbReference type="NCBI Taxonomy" id="80249"/>
    <lineage>
        <taxon>Eukaryota</taxon>
        <taxon>Metazoa</taxon>
        <taxon>Ecdysozoa</taxon>
        <taxon>Arthropoda</taxon>
        <taxon>Hexapoda</taxon>
        <taxon>Insecta</taxon>
        <taxon>Pterygota</taxon>
        <taxon>Neoptera</taxon>
        <taxon>Endopterygota</taxon>
        <taxon>Coleoptera</taxon>
        <taxon>Polyphaga</taxon>
        <taxon>Cucujiformia</taxon>
        <taxon>Chrysomeloidea</taxon>
        <taxon>Chrysomelidae</taxon>
        <taxon>Chrysomelinae</taxon>
        <taxon>Chrysomelini</taxon>
        <taxon>Phaedon</taxon>
    </lineage>
</organism>
<dbReference type="PANTHER" id="PTHR22730:SF1">
    <property type="entry name" value="PROMININ-LIKE PROTEIN"/>
    <property type="match status" value="1"/>
</dbReference>
<evidence type="ECO:0000256" key="7">
    <source>
        <dbReference type="SAM" id="MobiDB-lite"/>
    </source>
</evidence>
<keyword evidence="4 8" id="KW-1133">Transmembrane helix</keyword>
<dbReference type="Proteomes" id="UP001153737">
    <property type="component" value="Chromosome 7"/>
</dbReference>
<keyword evidence="5 8" id="KW-0472">Membrane</keyword>
<sequence>LFYSFSRFSSSTALHSYKSGTTDIRTSNFDIKDNKIRFRNNTKSPSDVRDSRLPFLDVPKGDDLRFHELRLDEEYLLFEAFSKLMAYLQPSGFPLDVLRKVLSGQMPLHLLAIQILEANIVAIIWIFFWAMASLCLPFGVAVSLWCTQHRRLNEDTSIAPLNSEKWIRRILGYSLHVLLILMISPIILILAGNEQISRSISKSPTSASIIYEDVNTFLKNTHMQISFVVTSSTDIAFEEIGKDLDAVHELLGIPYQQELASDTGIENDFAKLEDLKASTYKVTSLVSDLVKECNAAKIASNGLQGQLQDIVQQLTIARQQCAEQDRSLYYTIQISGIGVDFTVENLLNDPEIKQLQLLSTDENFNNSIDGAREAFFGVSQLSLETDVYISDMKAILNKKRTEVYESTHSLDVLARSLSQTLGASQQKATEAIQKVADWDLWRWLAVVVITSIMSLIWGLLLCGAPCGCGVTSRTIPFLTSGVALSCIACLLAWGLGSLALLIAGHGQTMICDPLDDYPGYDVLGEFVDAKGILYTEGLLEDFVDENDTIRIAEVLKQSQRNMPAYGTFHLYNKLNVEHIINYRKWRDLEDIFSNFIVEKCALSILSPSLTTSLQRLSTASALNLTSHRLRASAPTTKRDLGSFADQLNTVARQLSDPASARKMDNIAFHARKVINGELQQLNEIKNGILYKITTLELLLHPLNVHANESLENLKSIQYSLDNDGWKTAEKVRKQFVSRIESCLEELYNYVNVKVTQEIGKSRPLWEMFRSSRFYICKLIVDPLHGISFFCSFSVLLLLTIAPIVIKLVDYYKEDSLLSRDYLIDDQGVWASPSSVPIQEIQITPPEEPLARPSASTWVSPPSQRQPSPHRIPPPPRGRRNHHESLKLVEPISWKTGSTTPRRWI</sequence>
<name>A0A9N9SIM0_PHACE</name>
<keyword evidence="6" id="KW-0325">Glycoprotein</keyword>
<feature type="transmembrane region" description="Helical" evidence="8">
    <location>
        <begin position="475"/>
        <end position="503"/>
    </location>
</feature>
<dbReference type="PANTHER" id="PTHR22730">
    <property type="entry name" value="PROMININ PROM PROTEIN"/>
    <property type="match status" value="1"/>
</dbReference>
<comment type="subcellular location">
    <subcellularLocation>
        <location evidence="1">Membrane</location>
        <topology evidence="1">Multi-pass membrane protein</topology>
    </subcellularLocation>
</comment>
<dbReference type="OrthoDB" id="8188647at2759"/>
<feature type="region of interest" description="Disordered" evidence="7">
    <location>
        <begin position="847"/>
        <end position="883"/>
    </location>
</feature>
<dbReference type="AlphaFoldDB" id="A0A9N9SIM0"/>
<dbReference type="GO" id="GO:0016020">
    <property type="term" value="C:membrane"/>
    <property type="evidence" value="ECO:0007669"/>
    <property type="project" value="UniProtKB-SubCell"/>
</dbReference>
<evidence type="ECO:0000256" key="5">
    <source>
        <dbReference type="ARBA" id="ARBA00023136"/>
    </source>
</evidence>
<accession>A0A9N9SIM0</accession>
<protein>
    <submittedName>
        <fullName evidence="9">Uncharacterized protein</fullName>
    </submittedName>
</protein>
<evidence type="ECO:0000313" key="9">
    <source>
        <dbReference type="EMBL" id="CAG9823840.1"/>
    </source>
</evidence>
<evidence type="ECO:0000256" key="6">
    <source>
        <dbReference type="ARBA" id="ARBA00023180"/>
    </source>
</evidence>
<evidence type="ECO:0000256" key="1">
    <source>
        <dbReference type="ARBA" id="ARBA00004141"/>
    </source>
</evidence>
<evidence type="ECO:0000256" key="3">
    <source>
        <dbReference type="ARBA" id="ARBA00022692"/>
    </source>
</evidence>
<evidence type="ECO:0000256" key="8">
    <source>
        <dbReference type="SAM" id="Phobius"/>
    </source>
</evidence>
<evidence type="ECO:0000256" key="2">
    <source>
        <dbReference type="ARBA" id="ARBA00006058"/>
    </source>
</evidence>
<gene>
    <name evidence="9" type="ORF">PHAECO_LOCUS11367</name>
</gene>
<feature type="transmembrane region" description="Helical" evidence="8">
    <location>
        <begin position="786"/>
        <end position="808"/>
    </location>
</feature>
<feature type="transmembrane region" description="Helical" evidence="8">
    <location>
        <begin position="440"/>
        <end position="463"/>
    </location>
</feature>
<evidence type="ECO:0000256" key="4">
    <source>
        <dbReference type="ARBA" id="ARBA00022989"/>
    </source>
</evidence>
<keyword evidence="3 8" id="KW-0812">Transmembrane</keyword>
<evidence type="ECO:0000313" key="10">
    <source>
        <dbReference type="Proteomes" id="UP001153737"/>
    </source>
</evidence>
<dbReference type="EMBL" id="OU896713">
    <property type="protein sequence ID" value="CAG9823840.1"/>
    <property type="molecule type" value="Genomic_DNA"/>
</dbReference>